<dbReference type="EMBL" id="PSXY01000008">
    <property type="protein sequence ID" value="PPF68534.1"/>
    <property type="molecule type" value="Genomic_DNA"/>
</dbReference>
<reference evidence="2 3" key="1">
    <citation type="submission" date="2018-02" db="EMBL/GenBank/DDBJ databases">
        <title>Bacteriophage NCPPB3778 and a type I-E CRISPR drive the evolution of the US Biological Select Agent, Rathayibacter toxicus.</title>
        <authorList>
            <person name="Davis E.W.II."/>
            <person name="Tabima J.F."/>
            <person name="Weisberg A.J."/>
            <person name="Lopes L.D."/>
            <person name="Wiseman M.S."/>
            <person name="Wiseman M.S."/>
            <person name="Pupko T."/>
            <person name="Belcher M.S."/>
            <person name="Sechler A.J."/>
            <person name="Tancos M.A."/>
            <person name="Schroeder B.K."/>
            <person name="Murray T.D."/>
            <person name="Luster D.G."/>
            <person name="Schneider W.L."/>
            <person name="Rogers E."/>
            <person name="Andreote F.D."/>
            <person name="Grunwald N.J."/>
            <person name="Putnam M.L."/>
            <person name="Chang J.H."/>
        </authorList>
    </citation>
    <scope>NUCLEOTIDE SEQUENCE [LARGE SCALE GENOMIC DNA]</scope>
    <source>
        <strain evidence="2 3">AY1B3</strain>
    </source>
</reference>
<feature type="transmembrane region" description="Helical" evidence="1">
    <location>
        <begin position="49"/>
        <end position="68"/>
    </location>
</feature>
<proteinExistence type="predicted"/>
<sequence>MGVLEFLLLGFPIMSVLAAGIGILGLAMGALAGLPDHLLRRRPDRRPSASALAVIILTALVTTTRFVGRTASWPTKPTEITTWSTAAVAGAAITATAIVIVLHRRRWAR</sequence>
<evidence type="ECO:0000256" key="1">
    <source>
        <dbReference type="SAM" id="Phobius"/>
    </source>
</evidence>
<keyword evidence="1" id="KW-0812">Transmembrane</keyword>
<dbReference type="AlphaFoldDB" id="A0A2S5VUM9"/>
<comment type="caution">
    <text evidence="2">The sequence shown here is derived from an EMBL/GenBank/DDBJ whole genome shotgun (WGS) entry which is preliminary data.</text>
</comment>
<dbReference type="RefSeq" id="WP_104290012.1">
    <property type="nucleotide sequence ID" value="NZ_PSXY01000008.1"/>
</dbReference>
<evidence type="ECO:0000313" key="2">
    <source>
        <dbReference type="EMBL" id="PPF68534.1"/>
    </source>
</evidence>
<keyword evidence="1" id="KW-1133">Transmembrane helix</keyword>
<evidence type="ECO:0000313" key="3">
    <source>
        <dbReference type="Proteomes" id="UP000239241"/>
    </source>
</evidence>
<organism evidence="2 3">
    <name type="scientific">Clavibacter michiganensis</name>
    <dbReference type="NCBI Taxonomy" id="28447"/>
    <lineage>
        <taxon>Bacteria</taxon>
        <taxon>Bacillati</taxon>
        <taxon>Actinomycetota</taxon>
        <taxon>Actinomycetes</taxon>
        <taxon>Micrococcales</taxon>
        <taxon>Microbacteriaceae</taxon>
        <taxon>Clavibacter</taxon>
    </lineage>
</organism>
<dbReference type="Proteomes" id="UP000239241">
    <property type="component" value="Unassembled WGS sequence"/>
</dbReference>
<name>A0A2S5VUM9_9MICO</name>
<protein>
    <submittedName>
        <fullName evidence="2">Uncharacterized protein</fullName>
    </submittedName>
</protein>
<feature type="transmembrane region" description="Helical" evidence="1">
    <location>
        <begin position="80"/>
        <end position="102"/>
    </location>
</feature>
<keyword evidence="1" id="KW-0472">Membrane</keyword>
<accession>A0A2S5VUM9</accession>
<gene>
    <name evidence="2" type="ORF">C5E16_06600</name>
</gene>
<feature type="transmembrane region" description="Helical" evidence="1">
    <location>
        <begin position="6"/>
        <end position="28"/>
    </location>
</feature>